<dbReference type="EMBL" id="JABFCT010000003">
    <property type="protein sequence ID" value="KAF5876907.1"/>
    <property type="molecule type" value="Genomic_DNA"/>
</dbReference>
<evidence type="ECO:0000313" key="1">
    <source>
        <dbReference type="EMBL" id="KAF5876907.1"/>
    </source>
</evidence>
<dbReference type="AlphaFoldDB" id="A0A8H6B0K0"/>
<dbReference type="GeneID" id="59255391"/>
<name>A0A8H6B0K0_9HELO</name>
<sequence>MNRDGSSQLNTYTEETRVWIVEYAVLVDLSINITWHLGTVIDSGISFVICPNLEAFANAHYNLGQRRET</sequence>
<keyword evidence="2" id="KW-1185">Reference proteome</keyword>
<protein>
    <submittedName>
        <fullName evidence="1">Uncharacterized protein</fullName>
    </submittedName>
</protein>
<reference evidence="1 2" key="1">
    <citation type="journal article" date="2020" name="Phytopathology">
        <title>A high-quality genome resource of Botrytis fragariae, a new and rapidly spreading fungal pathogen causing strawberry gray mold in the U.S.A.</title>
        <authorList>
            <person name="Wu Y."/>
            <person name="Saski C.A."/>
            <person name="Schnabel G."/>
            <person name="Xiao S."/>
            <person name="Hu M."/>
        </authorList>
    </citation>
    <scope>NUCLEOTIDE SEQUENCE [LARGE SCALE GENOMIC DNA]</scope>
    <source>
        <strain evidence="1 2">BVB16</strain>
    </source>
</reference>
<evidence type="ECO:0000313" key="2">
    <source>
        <dbReference type="Proteomes" id="UP000531561"/>
    </source>
</evidence>
<accession>A0A8H6B0K0</accession>
<comment type="caution">
    <text evidence="1">The sequence shown here is derived from an EMBL/GenBank/DDBJ whole genome shotgun (WGS) entry which is preliminary data.</text>
</comment>
<dbReference type="RefSeq" id="XP_037195853.1">
    <property type="nucleotide sequence ID" value="XM_037331699.1"/>
</dbReference>
<dbReference type="Proteomes" id="UP000531561">
    <property type="component" value="Unassembled WGS sequence"/>
</dbReference>
<organism evidence="1 2">
    <name type="scientific">Botrytis fragariae</name>
    <dbReference type="NCBI Taxonomy" id="1964551"/>
    <lineage>
        <taxon>Eukaryota</taxon>
        <taxon>Fungi</taxon>
        <taxon>Dikarya</taxon>
        <taxon>Ascomycota</taxon>
        <taxon>Pezizomycotina</taxon>
        <taxon>Leotiomycetes</taxon>
        <taxon>Helotiales</taxon>
        <taxon>Sclerotiniaceae</taxon>
        <taxon>Botrytis</taxon>
    </lineage>
</organism>
<proteinExistence type="predicted"/>
<gene>
    <name evidence="1" type="ORF">Bfra_001264</name>
</gene>